<comment type="similarity">
    <text evidence="1">Belongs to the Gfa family.</text>
</comment>
<reference evidence="6" key="1">
    <citation type="submission" date="2018-08" db="EMBL/GenBank/DDBJ databases">
        <title>Draft genome sequence of azole-resistant Aspergillus thermomutatus (Neosartorya pseudofischeri) strain HMR AF 39, isolated from a human nasal aspirate.</title>
        <authorList>
            <person name="Parent-Michaud M."/>
            <person name="Dufresne P.J."/>
            <person name="Fournier E."/>
            <person name="Martineau C."/>
            <person name="Moreira S."/>
            <person name="Perkins V."/>
            <person name="De Repentigny L."/>
            <person name="Dufresne S.F."/>
        </authorList>
    </citation>
    <scope>NUCLEOTIDE SEQUENCE [LARGE SCALE GENOMIC DNA]</scope>
    <source>
        <strain evidence="6">HMR AF 39</strain>
    </source>
</reference>
<dbReference type="GeneID" id="38126349"/>
<name>A0A397G6J6_ASPTH</name>
<dbReference type="STRING" id="41047.A0A397G6J6"/>
<protein>
    <recommendedName>
        <fullName evidence="5">CENP-V/GFA domain-containing protein</fullName>
    </recommendedName>
</protein>
<dbReference type="Proteomes" id="UP000215305">
    <property type="component" value="Unassembled WGS sequence"/>
</dbReference>
<accession>A0A397G6J6</accession>
<keyword evidence="3" id="KW-0862">Zinc</keyword>
<comment type="caution">
    <text evidence="6">The sequence shown here is derived from an EMBL/GenBank/DDBJ whole genome shotgun (WGS) entry which is preliminary data.</text>
</comment>
<feature type="domain" description="CENP-V/GFA" evidence="5">
    <location>
        <begin position="75"/>
        <end position="132"/>
    </location>
</feature>
<dbReference type="VEuPathDB" id="FungiDB:CDV56_104375"/>
<dbReference type="OrthoDB" id="406544at2759"/>
<organism evidence="6 7">
    <name type="scientific">Aspergillus thermomutatus</name>
    <name type="common">Neosartorya pseudofischeri</name>
    <dbReference type="NCBI Taxonomy" id="41047"/>
    <lineage>
        <taxon>Eukaryota</taxon>
        <taxon>Fungi</taxon>
        <taxon>Dikarya</taxon>
        <taxon>Ascomycota</taxon>
        <taxon>Pezizomycotina</taxon>
        <taxon>Eurotiomycetes</taxon>
        <taxon>Eurotiomycetidae</taxon>
        <taxon>Eurotiales</taxon>
        <taxon>Aspergillaceae</taxon>
        <taxon>Aspergillus</taxon>
        <taxon>Aspergillus subgen. Fumigati</taxon>
    </lineage>
</organism>
<sequence length="181" mass="20668">MKNNTPENPKLPMDGGCACGLVRHRICPERSHRIYPRHSLPQPQQPSPRLRLPSATQNQARQPQYDDDQVVEPESILTPSESGTGQNIARCPQCHVAVWSNYGRAGPFCRFIRVGTLDEAWKVGPDVHIYTRSKRSFVRLDDGVPQFTGFYPGVEEVWCEQSLERWAKIWPEIVKYKEGLV</sequence>
<evidence type="ECO:0000259" key="5">
    <source>
        <dbReference type="Pfam" id="PF04828"/>
    </source>
</evidence>
<feature type="compositionally biased region" description="Low complexity" evidence="4">
    <location>
        <begin position="37"/>
        <end position="54"/>
    </location>
</feature>
<feature type="region of interest" description="Disordered" evidence="4">
    <location>
        <begin position="33"/>
        <end position="70"/>
    </location>
</feature>
<evidence type="ECO:0000256" key="3">
    <source>
        <dbReference type="ARBA" id="ARBA00022833"/>
    </source>
</evidence>
<keyword evidence="2" id="KW-0479">Metal-binding</keyword>
<dbReference type="Pfam" id="PF04828">
    <property type="entry name" value="GFA"/>
    <property type="match status" value="1"/>
</dbReference>
<evidence type="ECO:0000256" key="1">
    <source>
        <dbReference type="ARBA" id="ARBA00005495"/>
    </source>
</evidence>
<dbReference type="AlphaFoldDB" id="A0A397G6J6"/>
<evidence type="ECO:0000256" key="4">
    <source>
        <dbReference type="SAM" id="MobiDB-lite"/>
    </source>
</evidence>
<dbReference type="GO" id="GO:0016846">
    <property type="term" value="F:carbon-sulfur lyase activity"/>
    <property type="evidence" value="ECO:0007669"/>
    <property type="project" value="InterPro"/>
</dbReference>
<evidence type="ECO:0000256" key="2">
    <source>
        <dbReference type="ARBA" id="ARBA00022723"/>
    </source>
</evidence>
<evidence type="ECO:0000313" key="6">
    <source>
        <dbReference type="EMBL" id="RHZ45464.1"/>
    </source>
</evidence>
<keyword evidence="7" id="KW-1185">Reference proteome</keyword>
<dbReference type="EMBL" id="NKHU02000287">
    <property type="protein sequence ID" value="RHZ45464.1"/>
    <property type="molecule type" value="Genomic_DNA"/>
</dbReference>
<evidence type="ECO:0000313" key="7">
    <source>
        <dbReference type="Proteomes" id="UP000215305"/>
    </source>
</evidence>
<proteinExistence type="inferred from homology"/>
<dbReference type="RefSeq" id="XP_026610721.1">
    <property type="nucleotide sequence ID" value="XM_026757994.1"/>
</dbReference>
<dbReference type="InterPro" id="IPR011057">
    <property type="entry name" value="Mss4-like_sf"/>
</dbReference>
<dbReference type="SUPFAM" id="SSF51316">
    <property type="entry name" value="Mss4-like"/>
    <property type="match status" value="1"/>
</dbReference>
<dbReference type="InterPro" id="IPR006913">
    <property type="entry name" value="CENP-V/GFA"/>
</dbReference>
<dbReference type="GO" id="GO:0046872">
    <property type="term" value="F:metal ion binding"/>
    <property type="evidence" value="ECO:0007669"/>
    <property type="project" value="UniProtKB-KW"/>
</dbReference>
<gene>
    <name evidence="6" type="ORF">CDV56_104375</name>
</gene>